<evidence type="ECO:0000313" key="2">
    <source>
        <dbReference type="Proteomes" id="UP000595101"/>
    </source>
</evidence>
<proteinExistence type="predicted"/>
<evidence type="ECO:0000313" key="1">
    <source>
        <dbReference type="EMBL" id="QPR56222.1"/>
    </source>
</evidence>
<organism evidence="1 2">
    <name type="scientific">Aeromonas allosaccharophila</name>
    <dbReference type="NCBI Taxonomy" id="656"/>
    <lineage>
        <taxon>Bacteria</taxon>
        <taxon>Pseudomonadati</taxon>
        <taxon>Pseudomonadota</taxon>
        <taxon>Gammaproteobacteria</taxon>
        <taxon>Aeromonadales</taxon>
        <taxon>Aeromonadaceae</taxon>
        <taxon>Aeromonas</taxon>
    </lineage>
</organism>
<dbReference type="InterPro" id="IPR029058">
    <property type="entry name" value="AB_hydrolase_fold"/>
</dbReference>
<dbReference type="EMBL" id="CP065745">
    <property type="protein sequence ID" value="QPR56222.1"/>
    <property type="molecule type" value="Genomic_DNA"/>
</dbReference>
<accession>A0A7T2PIH3</accession>
<sequence>MKVDTIEHCKYHFTSGKNYPIHIGINYILNVDVDGVNYSLYMSLKSNSDKLIICSPGAIDATKVTPPFYHRWSWANKFSESTIVISDPTLETGKFNIGWFLGVQEQYAITKIVNVISKIASQLMIARENTIFYGSSAGGFSSLIMSAYLKGSKAIVQNPQIDIKKYHGNYYAEIIKNNFNNIGLPPERTNVVALFEKQKHIPNVYYIQNTYDSHHFDLHFKIFIEGLFKIKKNVVINSEIVFDLYSSKTQGHDADTFEVAIERLDCAFKHFYKSSFLLLEK</sequence>
<dbReference type="RefSeq" id="WP_197930513.1">
    <property type="nucleotide sequence ID" value="NZ_CP065745.1"/>
</dbReference>
<dbReference type="Proteomes" id="UP000595101">
    <property type="component" value="Chromosome"/>
</dbReference>
<dbReference type="AlphaFoldDB" id="A0A7T2PIH3"/>
<dbReference type="GeneID" id="60785424"/>
<dbReference type="SUPFAM" id="SSF53474">
    <property type="entry name" value="alpha/beta-Hydrolases"/>
    <property type="match status" value="1"/>
</dbReference>
<protein>
    <submittedName>
        <fullName evidence="1">Uncharacterized protein</fullName>
    </submittedName>
</protein>
<name>A0A7T2PIH3_9GAMM</name>
<gene>
    <name evidence="1" type="ORF">I6G90_07420</name>
</gene>
<dbReference type="KEGG" id="aall:I6G90_07420"/>
<reference evidence="1 2" key="1">
    <citation type="submission" date="2020-12" db="EMBL/GenBank/DDBJ databases">
        <title>FDA dAtabase for Regulatory Grade micrObial Sequences (FDA-ARGOS): Supporting development and validation of Infectious Disease Dx tests.</title>
        <authorList>
            <person name="Sproer C."/>
            <person name="Gronow S."/>
            <person name="Severitt S."/>
            <person name="Schroder I."/>
            <person name="Tallon L."/>
            <person name="Sadzewicz L."/>
            <person name="Zhao X."/>
            <person name="Boylan J."/>
            <person name="Ott S."/>
            <person name="Bowen H."/>
            <person name="Vavikolanu K."/>
            <person name="Mehta A."/>
            <person name="Aluvathingal J."/>
            <person name="Nadendla S."/>
            <person name="Lowell S."/>
            <person name="Myers T."/>
            <person name="Yan Y."/>
            <person name="Sichtig H."/>
        </authorList>
    </citation>
    <scope>NUCLEOTIDE SEQUENCE [LARGE SCALE GENOMIC DNA]</scope>
    <source>
        <strain evidence="1 2">FDAARGOS_933</strain>
    </source>
</reference>